<sequence length="221" mass="23614">MPPFVLSTLLLCRWSEDSLSDFGDSRNRSARGMVVEVVVVVVVLLALLSVPWMELCGARAGGLLGLGPEPPSPNELLTVAVSRAAGALLTCVEPDVEALTRVNANVVARTDGRPGVTFGWQKLHTRRSQRANFQRKGNRIFTEPLQECFLSTNFRPITSSSSRPYLEACEISVSNRGVIVGSGVGSGVIVAGPTMTSTPLSGSITPFRATSSLLPRYNVSN</sequence>
<accession>A0A182JAR8</accession>
<dbReference type="AlphaFoldDB" id="A0A182JAR8"/>
<organism evidence="1">
    <name type="scientific">Anopheles atroparvus</name>
    <name type="common">European mosquito</name>
    <dbReference type="NCBI Taxonomy" id="41427"/>
    <lineage>
        <taxon>Eukaryota</taxon>
        <taxon>Metazoa</taxon>
        <taxon>Ecdysozoa</taxon>
        <taxon>Arthropoda</taxon>
        <taxon>Hexapoda</taxon>
        <taxon>Insecta</taxon>
        <taxon>Pterygota</taxon>
        <taxon>Neoptera</taxon>
        <taxon>Endopterygota</taxon>
        <taxon>Diptera</taxon>
        <taxon>Nematocera</taxon>
        <taxon>Culicoidea</taxon>
        <taxon>Culicidae</taxon>
        <taxon>Anophelinae</taxon>
        <taxon>Anopheles</taxon>
    </lineage>
</organism>
<evidence type="ECO:0000313" key="1">
    <source>
        <dbReference type="EnsemblMetazoa" id="AATE014581-PA.1"/>
    </source>
</evidence>
<proteinExistence type="predicted"/>
<reference evidence="1" key="1">
    <citation type="submission" date="2022-08" db="UniProtKB">
        <authorList>
            <consortium name="EnsemblMetazoa"/>
        </authorList>
    </citation>
    <scope>IDENTIFICATION</scope>
    <source>
        <strain evidence="1">EBRO</strain>
    </source>
</reference>
<dbReference type="VEuPathDB" id="VectorBase:AATE014581"/>
<protein>
    <submittedName>
        <fullName evidence="1">Uncharacterized protein</fullName>
    </submittedName>
</protein>
<name>A0A182JAR8_ANOAO</name>
<dbReference type="EnsemblMetazoa" id="AATE014581-RA">
    <property type="protein sequence ID" value="AATE014581-PA.1"/>
    <property type="gene ID" value="AATE014581"/>
</dbReference>